<dbReference type="GO" id="GO:0090136">
    <property type="term" value="P:epithelial cell-cell adhesion"/>
    <property type="evidence" value="ECO:0007669"/>
    <property type="project" value="TreeGrafter"/>
</dbReference>
<dbReference type="GO" id="GO:0046931">
    <property type="term" value="P:pore complex assembly"/>
    <property type="evidence" value="ECO:0007669"/>
    <property type="project" value="TreeGrafter"/>
</dbReference>
<dbReference type="InterPro" id="IPR036020">
    <property type="entry name" value="WW_dom_sf"/>
</dbReference>
<gene>
    <name evidence="3" type="ORF">G0U57_006769</name>
</gene>
<keyword evidence="4" id="KW-1185">Reference proteome</keyword>
<reference evidence="3 4" key="1">
    <citation type="journal article" date="2020" name="G3 (Bethesda)">
        <title>Draft Genome of the Common Snapping Turtle, Chelydra serpentina, a Model for Phenotypic Plasticity in Reptiles.</title>
        <authorList>
            <person name="Das D."/>
            <person name="Singh S.K."/>
            <person name="Bierstedt J."/>
            <person name="Erickson A."/>
            <person name="Galli G.L.J."/>
            <person name="Crossley D.A. 2nd"/>
            <person name="Rhen T."/>
        </authorList>
    </citation>
    <scope>NUCLEOTIDE SEQUENCE [LARGE SCALE GENOMIC DNA]</scope>
    <source>
        <strain evidence="3">KW</strain>
    </source>
</reference>
<evidence type="ECO:0000313" key="3">
    <source>
        <dbReference type="EMBL" id="KAG6928922.1"/>
    </source>
</evidence>
<dbReference type="AlphaFoldDB" id="A0A8T1SII1"/>
<dbReference type="InterPro" id="IPR001202">
    <property type="entry name" value="WW_dom"/>
</dbReference>
<keyword evidence="1" id="KW-1133">Transmembrane helix</keyword>
<protein>
    <submittedName>
        <fullName evidence="3">Pleckstrin homology domain containing A7</fullName>
    </submittedName>
</protein>
<dbReference type="PROSITE" id="PS01159">
    <property type="entry name" value="WW_DOMAIN_1"/>
    <property type="match status" value="1"/>
</dbReference>
<dbReference type="PANTHER" id="PTHR12752:SF4">
    <property type="entry name" value="PLECKSTRIN HOMOLOGY DOMAIN-CONTAINING FAMILY A MEMBER 7"/>
    <property type="match status" value="1"/>
</dbReference>
<keyword evidence="1" id="KW-0812">Transmembrane</keyword>
<dbReference type="GO" id="GO:0045218">
    <property type="term" value="P:zonula adherens maintenance"/>
    <property type="evidence" value="ECO:0007669"/>
    <property type="project" value="TreeGrafter"/>
</dbReference>
<feature type="transmembrane region" description="Helical" evidence="1">
    <location>
        <begin position="53"/>
        <end position="73"/>
    </location>
</feature>
<dbReference type="OrthoDB" id="43122at2759"/>
<name>A0A8T1SII1_CHESE</name>
<dbReference type="Gene3D" id="2.20.70.10">
    <property type="match status" value="1"/>
</dbReference>
<dbReference type="SUPFAM" id="SSF51045">
    <property type="entry name" value="WW domain"/>
    <property type="match status" value="1"/>
</dbReference>
<dbReference type="GO" id="GO:0044331">
    <property type="term" value="P:cell-cell adhesion mediated by cadherin"/>
    <property type="evidence" value="ECO:0007669"/>
    <property type="project" value="TreeGrafter"/>
</dbReference>
<organism evidence="3 4">
    <name type="scientific">Chelydra serpentina</name>
    <name type="common">Snapping turtle</name>
    <name type="synonym">Testudo serpentina</name>
    <dbReference type="NCBI Taxonomy" id="8475"/>
    <lineage>
        <taxon>Eukaryota</taxon>
        <taxon>Metazoa</taxon>
        <taxon>Chordata</taxon>
        <taxon>Craniata</taxon>
        <taxon>Vertebrata</taxon>
        <taxon>Euteleostomi</taxon>
        <taxon>Archelosauria</taxon>
        <taxon>Testudinata</taxon>
        <taxon>Testudines</taxon>
        <taxon>Cryptodira</taxon>
        <taxon>Durocryptodira</taxon>
        <taxon>Americhelydia</taxon>
        <taxon>Chelydroidea</taxon>
        <taxon>Chelydridae</taxon>
        <taxon>Chelydra</taxon>
    </lineage>
</organism>
<dbReference type="GO" id="GO:0005915">
    <property type="term" value="C:zonula adherens"/>
    <property type="evidence" value="ECO:0007669"/>
    <property type="project" value="TreeGrafter"/>
</dbReference>
<feature type="domain" description="WW" evidence="2">
    <location>
        <begin position="107"/>
        <end position="140"/>
    </location>
</feature>
<keyword evidence="1" id="KW-0472">Membrane</keyword>
<evidence type="ECO:0000313" key="4">
    <source>
        <dbReference type="Proteomes" id="UP000765507"/>
    </source>
</evidence>
<dbReference type="EMBL" id="JAHGAV010000195">
    <property type="protein sequence ID" value="KAG6928922.1"/>
    <property type="molecule type" value="Genomic_DNA"/>
</dbReference>
<evidence type="ECO:0000256" key="1">
    <source>
        <dbReference type="SAM" id="Phobius"/>
    </source>
</evidence>
<feature type="domain" description="WW" evidence="2">
    <location>
        <begin position="152"/>
        <end position="172"/>
    </location>
</feature>
<dbReference type="PANTHER" id="PTHR12752">
    <property type="entry name" value="PHOSPHOINOSITOL 3-PHOSPHATE-BINDING PROTEIN"/>
    <property type="match status" value="1"/>
</dbReference>
<proteinExistence type="predicted"/>
<dbReference type="SMART" id="SM00456">
    <property type="entry name" value="WW"/>
    <property type="match status" value="1"/>
</dbReference>
<sequence>SLQTGPGWPHGGSPLPTLPAFLPPCYSRQWSLSWSPPRYPQWSVGADAVSAKYGMHFLVEVVGLVLVLLQSLYNSIIINISSFSTLEKGQGFIFHVLWSLHSVFFTHSMPEHWSYGVCRDGRVFFIDDLTRSTTWLHPRTEEPVNSGHMIRSDLPRGWEEGFSEEGASYFIE</sequence>
<dbReference type="Proteomes" id="UP000765507">
    <property type="component" value="Unassembled WGS sequence"/>
</dbReference>
<evidence type="ECO:0000259" key="2">
    <source>
        <dbReference type="PROSITE" id="PS50020"/>
    </source>
</evidence>
<accession>A0A8T1SII1</accession>
<comment type="caution">
    <text evidence="3">The sequence shown here is derived from an EMBL/GenBank/DDBJ whole genome shotgun (WGS) entry which is preliminary data.</text>
</comment>
<dbReference type="PROSITE" id="PS50020">
    <property type="entry name" value="WW_DOMAIN_2"/>
    <property type="match status" value="2"/>
</dbReference>
<dbReference type="GO" id="GO:0046930">
    <property type="term" value="C:pore complex"/>
    <property type="evidence" value="ECO:0007669"/>
    <property type="project" value="TreeGrafter"/>
</dbReference>
<feature type="non-terminal residue" evidence="3">
    <location>
        <position position="172"/>
    </location>
</feature>